<evidence type="ECO:0000313" key="19">
    <source>
        <dbReference type="Proteomes" id="UP000011761"/>
    </source>
</evidence>
<feature type="region of interest" description="Disordered" evidence="16">
    <location>
        <begin position="473"/>
        <end position="497"/>
    </location>
</feature>
<dbReference type="InterPro" id="IPR001563">
    <property type="entry name" value="Peptidase_S10"/>
</dbReference>
<dbReference type="PANTHER" id="PTHR11802">
    <property type="entry name" value="SERINE PROTEASE FAMILY S10 SERINE CARBOXYPEPTIDASE"/>
    <property type="match status" value="1"/>
</dbReference>
<evidence type="ECO:0000256" key="1">
    <source>
        <dbReference type="ARBA" id="ARBA00001003"/>
    </source>
</evidence>
<keyword evidence="11" id="KW-0333">Golgi apparatus</keyword>
<dbReference type="Gene3D" id="3.40.50.1820">
    <property type="entry name" value="alpha/beta hydrolase"/>
    <property type="match status" value="1"/>
</dbReference>
<feature type="transmembrane region" description="Helical" evidence="17">
    <location>
        <begin position="521"/>
        <end position="538"/>
    </location>
</feature>
<evidence type="ECO:0000256" key="6">
    <source>
        <dbReference type="ARBA" id="ARBA00022692"/>
    </source>
</evidence>
<dbReference type="AlphaFoldDB" id="M2MZS8"/>
<evidence type="ECO:0000256" key="5">
    <source>
        <dbReference type="ARBA" id="ARBA00022670"/>
    </source>
</evidence>
<evidence type="ECO:0000256" key="4">
    <source>
        <dbReference type="ARBA" id="ARBA00022645"/>
    </source>
</evidence>
<dbReference type="SUPFAM" id="SSF53474">
    <property type="entry name" value="alpha/beta-Hydrolases"/>
    <property type="match status" value="1"/>
</dbReference>
<evidence type="ECO:0000256" key="16">
    <source>
        <dbReference type="SAM" id="MobiDB-lite"/>
    </source>
</evidence>
<keyword evidence="10 17" id="KW-1133">Transmembrane helix</keyword>
<gene>
    <name evidence="18" type="ORF">BAUCODRAFT_87777</name>
</gene>
<evidence type="ECO:0000256" key="17">
    <source>
        <dbReference type="SAM" id="Phobius"/>
    </source>
</evidence>
<feature type="compositionally biased region" description="Basic and acidic residues" evidence="16">
    <location>
        <begin position="601"/>
        <end position="618"/>
    </location>
</feature>
<keyword evidence="5 15" id="KW-0645">Protease</keyword>
<comment type="similarity">
    <text evidence="3 15">Belongs to the peptidase S10 family.</text>
</comment>
<dbReference type="EC" id="3.4.16.-" evidence="15"/>
<keyword evidence="4 15" id="KW-0121">Carboxypeptidase</keyword>
<keyword evidence="12 17" id="KW-0472">Membrane</keyword>
<name>M2MZS8_BAUPA</name>
<dbReference type="eggNOG" id="KOG1282">
    <property type="taxonomic scope" value="Eukaryota"/>
</dbReference>
<evidence type="ECO:0000256" key="2">
    <source>
        <dbReference type="ARBA" id="ARBA00004393"/>
    </source>
</evidence>
<dbReference type="PROSITE" id="PS00131">
    <property type="entry name" value="CARBOXYPEPT_SER_SER"/>
    <property type="match status" value="1"/>
</dbReference>
<keyword evidence="7" id="KW-0053">Apoptosis</keyword>
<comment type="subcellular location">
    <subcellularLocation>
        <location evidence="2">Golgi apparatus</location>
        <location evidence="2">trans-Golgi network membrane</location>
        <topology evidence="2">Single-pass type I membrane protein</topology>
    </subcellularLocation>
</comment>
<sequence length="626" mass="70170">MPRTRSAPSGRRKHWLYTLPHLLALQWLPTATAEKTAADYYVHSLPGAPSPLLKMYAGHIEITPEHHGNLFFWLYKNRHIANRSRTVIWLNGGPGCSSMDGALMEIGPYRVNEDGSLRYNEGSWDEFANILFVDNPVGTGFSYVDGDSFVHELDEMARQMVAFLEKWFAIFPEFEHDDLYIAGESYAGQHIPYVAKAILERNQAHQDRAWNLSGLLIGNGWISGPDQYPAYLQFAYESGLIQSGTDQERSIEDQQKQCLEHLSQGDKDHVDSQVCEAILQEILRVTMQNGKCVNMYDVRLTDSYPSCGMNWPPDLRQVTPWLRKADVVSALHINPDKKTGWEECSGQVGNNFRAVNSKPSIKFLPELLEKMPVILFSGDQDLICNHIGTETLISNLEFNGGTGMETAPGSGLWAPKRDWTFENEPAGIYQSARNLTYIRFYNSSHMVPFDYPRRTRDMLDRFMGVDIASIGGTPADSRIDGEKAGLETSVGGHPNSTSAEEVAQEKADAAAYKAYARSGEAALTVLIIAIVAWFVVRWRMRRKRTGYKSLFGSDPYDGLNGGPLASGLGLDSVSRASAGRYREERDVEAARDFDESELDDLTNHGDRRRDTDGEHFDLADDEDADE</sequence>
<evidence type="ECO:0000256" key="11">
    <source>
        <dbReference type="ARBA" id="ARBA00023034"/>
    </source>
</evidence>
<dbReference type="OrthoDB" id="443318at2759"/>
<feature type="compositionally biased region" description="Basic and acidic residues" evidence="16">
    <location>
        <begin position="580"/>
        <end position="593"/>
    </location>
</feature>
<organism evidence="18 19">
    <name type="scientific">Baudoinia panamericana (strain UAMH 10762)</name>
    <name type="common">Angels' share fungus</name>
    <name type="synonym">Baudoinia compniacensis (strain UAMH 10762)</name>
    <dbReference type="NCBI Taxonomy" id="717646"/>
    <lineage>
        <taxon>Eukaryota</taxon>
        <taxon>Fungi</taxon>
        <taxon>Dikarya</taxon>
        <taxon>Ascomycota</taxon>
        <taxon>Pezizomycotina</taxon>
        <taxon>Dothideomycetes</taxon>
        <taxon>Dothideomycetidae</taxon>
        <taxon>Mycosphaerellales</taxon>
        <taxon>Teratosphaeriaceae</taxon>
        <taxon>Baudoinia</taxon>
    </lineage>
</organism>
<keyword evidence="6 17" id="KW-0812">Transmembrane</keyword>
<evidence type="ECO:0000256" key="9">
    <source>
        <dbReference type="ARBA" id="ARBA00022801"/>
    </source>
</evidence>
<feature type="chain" id="PRO_5004021385" description="Carboxypeptidase" evidence="15">
    <location>
        <begin position="34"/>
        <end position="626"/>
    </location>
</feature>
<dbReference type="FunFam" id="3.40.50.1820:FF:000121">
    <property type="entry name" value="Carboxypeptidase D"/>
    <property type="match status" value="1"/>
</dbReference>
<feature type="non-terminal residue" evidence="18">
    <location>
        <position position="626"/>
    </location>
</feature>
<evidence type="ECO:0000256" key="13">
    <source>
        <dbReference type="ARBA" id="ARBA00023180"/>
    </source>
</evidence>
<dbReference type="Pfam" id="PF00450">
    <property type="entry name" value="Peptidase_S10"/>
    <property type="match status" value="1"/>
</dbReference>
<protein>
    <recommendedName>
        <fullName evidence="15">Carboxypeptidase</fullName>
        <ecNumber evidence="15">3.4.16.-</ecNumber>
    </recommendedName>
</protein>
<evidence type="ECO:0000256" key="10">
    <source>
        <dbReference type="ARBA" id="ARBA00022989"/>
    </source>
</evidence>
<dbReference type="GO" id="GO:0006508">
    <property type="term" value="P:proteolysis"/>
    <property type="evidence" value="ECO:0007669"/>
    <property type="project" value="UniProtKB-KW"/>
</dbReference>
<dbReference type="GO" id="GO:0005802">
    <property type="term" value="C:trans-Golgi network"/>
    <property type="evidence" value="ECO:0007669"/>
    <property type="project" value="TreeGrafter"/>
</dbReference>
<feature type="signal peptide" evidence="15">
    <location>
        <begin position="1"/>
        <end position="33"/>
    </location>
</feature>
<dbReference type="GeneID" id="19117442"/>
<keyword evidence="13" id="KW-0325">Glycoprotein</keyword>
<dbReference type="HOGENOM" id="CLU_008523_11_0_1"/>
<evidence type="ECO:0000256" key="3">
    <source>
        <dbReference type="ARBA" id="ARBA00009431"/>
    </source>
</evidence>
<evidence type="ECO:0000313" key="18">
    <source>
        <dbReference type="EMBL" id="EMC97133.1"/>
    </source>
</evidence>
<dbReference type="Proteomes" id="UP000011761">
    <property type="component" value="Unassembled WGS sequence"/>
</dbReference>
<dbReference type="GO" id="GO:0006915">
    <property type="term" value="P:apoptotic process"/>
    <property type="evidence" value="ECO:0007669"/>
    <property type="project" value="UniProtKB-KW"/>
</dbReference>
<evidence type="ECO:0000256" key="7">
    <source>
        <dbReference type="ARBA" id="ARBA00022703"/>
    </source>
</evidence>
<dbReference type="GO" id="GO:0004185">
    <property type="term" value="F:serine-type carboxypeptidase activity"/>
    <property type="evidence" value="ECO:0007669"/>
    <property type="project" value="UniProtKB-UniRule"/>
</dbReference>
<evidence type="ECO:0000256" key="12">
    <source>
        <dbReference type="ARBA" id="ARBA00023136"/>
    </source>
</evidence>
<dbReference type="OMA" id="EMADQFV"/>
<dbReference type="PRINTS" id="PR00724">
    <property type="entry name" value="CRBOXYPTASEC"/>
</dbReference>
<keyword evidence="9 15" id="KW-0378">Hydrolase</keyword>
<feature type="region of interest" description="Disordered" evidence="16">
    <location>
        <begin position="579"/>
        <end position="626"/>
    </location>
</feature>
<dbReference type="RefSeq" id="XP_007675517.1">
    <property type="nucleotide sequence ID" value="XM_007677327.1"/>
</dbReference>
<dbReference type="PANTHER" id="PTHR11802:SF190">
    <property type="entry name" value="PHEROMONE-PROCESSING CARBOXYPEPTIDASE KEX1"/>
    <property type="match status" value="1"/>
</dbReference>
<dbReference type="EMBL" id="KB445554">
    <property type="protein sequence ID" value="EMC97133.1"/>
    <property type="molecule type" value="Genomic_DNA"/>
</dbReference>
<dbReference type="InterPro" id="IPR018202">
    <property type="entry name" value="Ser_caboxypep_ser_AS"/>
</dbReference>
<keyword evidence="19" id="KW-1185">Reference proteome</keyword>
<proteinExistence type="inferred from homology"/>
<dbReference type="InterPro" id="IPR029058">
    <property type="entry name" value="AB_hydrolase_fold"/>
</dbReference>
<evidence type="ECO:0000256" key="8">
    <source>
        <dbReference type="ARBA" id="ARBA00022729"/>
    </source>
</evidence>
<evidence type="ECO:0000256" key="14">
    <source>
        <dbReference type="ARBA" id="ARBA00037042"/>
    </source>
</evidence>
<accession>M2MZS8</accession>
<comment type="function">
    <text evidence="14">Protease with a carboxypeptidase B-like function involved in the C-terminal processing of the lysine and arginine residues from protein precursors. Promotes cell fusion and is involved in the programmed cell death.</text>
</comment>
<dbReference type="KEGG" id="bcom:BAUCODRAFT_87777"/>
<reference evidence="18 19" key="1">
    <citation type="journal article" date="2012" name="PLoS Pathog.">
        <title>Diverse lifestyles and strategies of plant pathogenesis encoded in the genomes of eighteen Dothideomycetes fungi.</title>
        <authorList>
            <person name="Ohm R.A."/>
            <person name="Feau N."/>
            <person name="Henrissat B."/>
            <person name="Schoch C.L."/>
            <person name="Horwitz B.A."/>
            <person name="Barry K.W."/>
            <person name="Condon B.J."/>
            <person name="Copeland A.C."/>
            <person name="Dhillon B."/>
            <person name="Glaser F."/>
            <person name="Hesse C.N."/>
            <person name="Kosti I."/>
            <person name="LaButti K."/>
            <person name="Lindquist E.A."/>
            <person name="Lucas S."/>
            <person name="Salamov A.A."/>
            <person name="Bradshaw R.E."/>
            <person name="Ciuffetti L."/>
            <person name="Hamelin R.C."/>
            <person name="Kema G.H.J."/>
            <person name="Lawrence C."/>
            <person name="Scott J.A."/>
            <person name="Spatafora J.W."/>
            <person name="Turgeon B.G."/>
            <person name="de Wit P.J.G.M."/>
            <person name="Zhong S."/>
            <person name="Goodwin S.B."/>
            <person name="Grigoriev I.V."/>
        </authorList>
    </citation>
    <scope>NUCLEOTIDE SEQUENCE [LARGE SCALE GENOMIC DNA]</scope>
    <source>
        <strain evidence="18 19">UAMH 10762</strain>
    </source>
</reference>
<comment type="catalytic activity">
    <reaction evidence="1">
        <text>Preferential release of a C-terminal arginine or lysine residue.</text>
        <dbReference type="EC" id="3.4.16.6"/>
    </reaction>
</comment>
<keyword evidence="8 15" id="KW-0732">Signal</keyword>
<evidence type="ECO:0000256" key="15">
    <source>
        <dbReference type="RuleBase" id="RU361156"/>
    </source>
</evidence>
<dbReference type="STRING" id="717646.M2MZS8"/>